<reference evidence="3 4" key="1">
    <citation type="submission" date="2017-10" db="EMBL/GenBank/DDBJ databases">
        <title>Draft genome of Longimonas halophila.</title>
        <authorList>
            <person name="Goh K.M."/>
            <person name="Shamsir M.S."/>
            <person name="Lim S.W."/>
        </authorList>
    </citation>
    <scope>NUCLEOTIDE SEQUENCE [LARGE SCALE GENOMIC DNA]</scope>
    <source>
        <strain evidence="3 4">KCTC 42399</strain>
    </source>
</reference>
<dbReference type="EMBL" id="PDEP01000014">
    <property type="protein sequence ID" value="PEN05434.1"/>
    <property type="molecule type" value="Genomic_DNA"/>
</dbReference>
<accession>A0A2H3NIT4</accession>
<feature type="compositionally biased region" description="Basic and acidic residues" evidence="2">
    <location>
        <begin position="142"/>
        <end position="152"/>
    </location>
</feature>
<evidence type="ECO:0000313" key="3">
    <source>
        <dbReference type="EMBL" id="PEN05434.1"/>
    </source>
</evidence>
<dbReference type="AlphaFoldDB" id="A0A2H3NIT4"/>
<sequence>MGIFSSNESTDRTMAKNKRTMSDQINLVGEGTTFEGTLRTENDVRASGRIVGTMHVDGRAIIAKSGGVEGEIIATNADIAGRVEGEIRVAERLVLKSTARIDGDIRTKQLVVEEGARFTGECMMGDDAVNTDRSSTASDSDAPAKTKKETSQKGKPTTSASSSADTASSQ</sequence>
<gene>
    <name evidence="3" type="ORF">CRI93_13035</name>
</gene>
<organism evidence="3 4">
    <name type="scientific">Longimonas halophila</name>
    <dbReference type="NCBI Taxonomy" id="1469170"/>
    <lineage>
        <taxon>Bacteria</taxon>
        <taxon>Pseudomonadati</taxon>
        <taxon>Rhodothermota</taxon>
        <taxon>Rhodothermia</taxon>
        <taxon>Rhodothermales</taxon>
        <taxon>Salisaetaceae</taxon>
        <taxon>Longimonas</taxon>
    </lineage>
</organism>
<comment type="similarity">
    <text evidence="1">Belongs to the bactofilin family.</text>
</comment>
<dbReference type="InterPro" id="IPR007607">
    <property type="entry name" value="BacA/B"/>
</dbReference>
<evidence type="ECO:0000313" key="4">
    <source>
        <dbReference type="Proteomes" id="UP000221024"/>
    </source>
</evidence>
<dbReference type="PANTHER" id="PTHR35024:SF4">
    <property type="entry name" value="POLYMER-FORMING CYTOSKELETAL PROTEIN"/>
    <property type="match status" value="1"/>
</dbReference>
<evidence type="ECO:0000256" key="1">
    <source>
        <dbReference type="ARBA" id="ARBA00044755"/>
    </source>
</evidence>
<feature type="compositionally biased region" description="Low complexity" evidence="2">
    <location>
        <begin position="131"/>
        <end position="141"/>
    </location>
</feature>
<proteinExistence type="inferred from homology"/>
<name>A0A2H3NIT4_9BACT</name>
<dbReference type="PANTHER" id="PTHR35024">
    <property type="entry name" value="HYPOTHETICAL CYTOSOLIC PROTEIN"/>
    <property type="match status" value="1"/>
</dbReference>
<evidence type="ECO:0000256" key="2">
    <source>
        <dbReference type="SAM" id="MobiDB-lite"/>
    </source>
</evidence>
<dbReference type="Pfam" id="PF04519">
    <property type="entry name" value="Bactofilin"/>
    <property type="match status" value="1"/>
</dbReference>
<keyword evidence="4" id="KW-1185">Reference proteome</keyword>
<protein>
    <recommendedName>
        <fullName evidence="5">Polymer-forming cytoskeletal protein</fullName>
    </recommendedName>
</protein>
<dbReference type="Proteomes" id="UP000221024">
    <property type="component" value="Unassembled WGS sequence"/>
</dbReference>
<evidence type="ECO:0008006" key="5">
    <source>
        <dbReference type="Google" id="ProtNLM"/>
    </source>
</evidence>
<dbReference type="OrthoDB" id="5432602at2"/>
<feature type="compositionally biased region" description="Low complexity" evidence="2">
    <location>
        <begin position="157"/>
        <end position="170"/>
    </location>
</feature>
<feature type="region of interest" description="Disordered" evidence="2">
    <location>
        <begin position="124"/>
        <end position="170"/>
    </location>
</feature>
<comment type="caution">
    <text evidence="3">The sequence shown here is derived from an EMBL/GenBank/DDBJ whole genome shotgun (WGS) entry which is preliminary data.</text>
</comment>